<dbReference type="AlphaFoldDB" id="E3BQD5"/>
<accession>E3BQD5</accession>
<proteinExistence type="predicted"/>
<evidence type="ECO:0000313" key="1">
    <source>
        <dbReference type="EMBL" id="EFP94759.1"/>
    </source>
</evidence>
<sequence>MFNQSKILVWYQVSDQKIFLGEAFSGEDEDVFSQWVSAPQEPTGDNVLGYHLSLIDNDGKQIADKFVSMLTAESLLTGQRLEVD</sequence>
<dbReference type="RefSeq" id="WP_009603416.1">
    <property type="nucleotide sequence ID" value="NZ_AEIU01000120.1"/>
</dbReference>
<organism evidence="1 2">
    <name type="scientific">Vibrio caribbeanicus ATCC BAA-2122</name>
    <dbReference type="NCBI Taxonomy" id="796620"/>
    <lineage>
        <taxon>Bacteria</taxon>
        <taxon>Pseudomonadati</taxon>
        <taxon>Pseudomonadota</taxon>
        <taxon>Gammaproteobacteria</taxon>
        <taxon>Vibrionales</taxon>
        <taxon>Vibrionaceae</taxon>
        <taxon>Vibrio</taxon>
    </lineage>
</organism>
<protein>
    <recommendedName>
        <fullName evidence="3">30S ribosomal protein S6 modification protein</fullName>
    </recommendedName>
</protein>
<dbReference type="EMBL" id="AEIU01000120">
    <property type="protein sequence ID" value="EFP94759.1"/>
    <property type="molecule type" value="Genomic_DNA"/>
</dbReference>
<comment type="caution">
    <text evidence="1">The sequence shown here is derived from an EMBL/GenBank/DDBJ whole genome shotgun (WGS) entry which is preliminary data.</text>
</comment>
<keyword evidence="2" id="KW-1185">Reference proteome</keyword>
<reference evidence="1 2" key="1">
    <citation type="journal article" date="2012" name="Int. J. Syst. Evol. Microbiol.">
        <title>Vibrio caribbeanicus sp. nov., isolated from the marine sponge Scleritoderma cyanea.</title>
        <authorList>
            <person name="Hoffmann M."/>
            <person name="Monday S.R."/>
            <person name="Allard M.W."/>
            <person name="Strain E.A."/>
            <person name="Whittaker P."/>
            <person name="Naum M."/>
            <person name="McCarthy P.J."/>
            <person name="Lopez J.V."/>
            <person name="Fischer M."/>
            <person name="Brown E.W."/>
        </authorList>
    </citation>
    <scope>NUCLEOTIDE SEQUENCE [LARGE SCALE GENOMIC DNA]</scope>
    <source>
        <strain evidence="1 2">ATCC BAA-2122</strain>
    </source>
</reference>
<gene>
    <name evidence="1" type="ORF">VIBC2010_13581</name>
</gene>
<name>E3BQD5_9VIBR</name>
<evidence type="ECO:0008006" key="3">
    <source>
        <dbReference type="Google" id="ProtNLM"/>
    </source>
</evidence>
<evidence type="ECO:0000313" key="2">
    <source>
        <dbReference type="Proteomes" id="UP000002943"/>
    </source>
</evidence>
<dbReference type="Proteomes" id="UP000002943">
    <property type="component" value="Unassembled WGS sequence"/>
</dbReference>
<dbReference type="eggNOG" id="ENOG5031NMX">
    <property type="taxonomic scope" value="Bacteria"/>
</dbReference>
<dbReference type="OrthoDB" id="5879601at2"/>